<dbReference type="SMART" id="SM00034">
    <property type="entry name" value="CLECT"/>
    <property type="match status" value="1"/>
</dbReference>
<dbReference type="InterPro" id="IPR016186">
    <property type="entry name" value="C-type_lectin-like/link_sf"/>
</dbReference>
<dbReference type="Pfam" id="PF00059">
    <property type="entry name" value="Lectin_C"/>
    <property type="match status" value="1"/>
</dbReference>
<dbReference type="Gene3D" id="3.10.100.10">
    <property type="entry name" value="Mannose-Binding Protein A, subunit A"/>
    <property type="match status" value="1"/>
</dbReference>
<dbReference type="PANTHER" id="PTHR22803">
    <property type="entry name" value="MANNOSE, PHOSPHOLIPASE, LECTIN RECEPTOR RELATED"/>
    <property type="match status" value="1"/>
</dbReference>
<dbReference type="SUPFAM" id="SSF56436">
    <property type="entry name" value="C-type lectin-like"/>
    <property type="match status" value="1"/>
</dbReference>
<evidence type="ECO:0000256" key="1">
    <source>
        <dbReference type="SAM" id="MobiDB-lite"/>
    </source>
</evidence>
<dbReference type="PROSITE" id="PS50041">
    <property type="entry name" value="C_TYPE_LECTIN_2"/>
    <property type="match status" value="1"/>
</dbReference>
<dbReference type="InterPro" id="IPR001304">
    <property type="entry name" value="C-type_lectin-like"/>
</dbReference>
<dbReference type="Proteomes" id="UP001152747">
    <property type="component" value="Unassembled WGS sequence"/>
</dbReference>
<accession>A0A9P1MWP7</accession>
<dbReference type="EMBL" id="CANHGI010000002">
    <property type="protein sequence ID" value="CAI5441683.1"/>
    <property type="molecule type" value="Genomic_DNA"/>
</dbReference>
<feature type="compositionally biased region" description="Low complexity" evidence="1">
    <location>
        <begin position="75"/>
        <end position="85"/>
    </location>
</feature>
<dbReference type="InterPro" id="IPR016187">
    <property type="entry name" value="CTDL_fold"/>
</dbReference>
<protein>
    <recommendedName>
        <fullName evidence="3">C-type lectin domain-containing protein</fullName>
    </recommendedName>
</protein>
<reference evidence="4" key="1">
    <citation type="submission" date="2022-11" db="EMBL/GenBank/DDBJ databases">
        <authorList>
            <person name="Kikuchi T."/>
        </authorList>
    </citation>
    <scope>NUCLEOTIDE SEQUENCE</scope>
    <source>
        <strain evidence="4">PS1010</strain>
    </source>
</reference>
<dbReference type="OrthoDB" id="5853226at2759"/>
<keyword evidence="5" id="KW-1185">Reference proteome</keyword>
<evidence type="ECO:0000313" key="4">
    <source>
        <dbReference type="EMBL" id="CAI5441683.1"/>
    </source>
</evidence>
<feature type="chain" id="PRO_5040354061" description="C-type lectin domain-containing protein" evidence="2">
    <location>
        <begin position="19"/>
        <end position="442"/>
    </location>
</feature>
<feature type="signal peptide" evidence="2">
    <location>
        <begin position="1"/>
        <end position="18"/>
    </location>
</feature>
<dbReference type="InterPro" id="IPR050111">
    <property type="entry name" value="C-type_lectin/snaclec_domain"/>
</dbReference>
<comment type="caution">
    <text evidence="4">The sequence shown here is derived from an EMBL/GenBank/DDBJ whole genome shotgun (WGS) entry which is preliminary data.</text>
</comment>
<feature type="compositionally biased region" description="Basic and acidic residues" evidence="1">
    <location>
        <begin position="46"/>
        <end position="73"/>
    </location>
</feature>
<proteinExistence type="predicted"/>
<feature type="region of interest" description="Disordered" evidence="1">
    <location>
        <begin position="30"/>
        <end position="175"/>
    </location>
</feature>
<keyword evidence="2" id="KW-0732">Signal</keyword>
<evidence type="ECO:0000256" key="2">
    <source>
        <dbReference type="SAM" id="SignalP"/>
    </source>
</evidence>
<evidence type="ECO:0000259" key="3">
    <source>
        <dbReference type="PROSITE" id="PS50041"/>
    </source>
</evidence>
<sequence>MKIVIFLIFLLIVIVVSSVTKKPGWFKSKVSSAKDWAKSHRPRWSSKSDGKDKSWSRNMIDKAKSKVFGEKKNTGGSPSISSSGTGHSGVGGSYPKQHGGFPAQNGGGGHQPNSRGQTGGSYPKNQGGYPANNGGGQNSNSHGQSGGSYPKNQGYPVNNGGGIHSNIGGYPAQNGGYPIQNPIQPFGNSITKKPSFFERAKQKVKSSGIVGKAIGFVKKDLGIGVVGPKQPSKILKYGGKAFEKLLGKKKVAAGAGIGGAAGYVAGSNLNNYDGNQNPQEYVGGAIRGALQKQISVVEEEVDEIQNEFQASWNVSEAGSRYKIFEQPILNWEDAQEFCYNHGANLAVIDSDSKNQFVKELLLETEFNTTQVLWFGLHTEISTGTGDNQKKDEKGKTFSNFQAESIPGCGVVDLNGVWSISSCSLQLPFICQAIKLNGEVFIP</sequence>
<feature type="domain" description="C-type lectin" evidence="3">
    <location>
        <begin position="316"/>
        <end position="431"/>
    </location>
</feature>
<evidence type="ECO:0000313" key="5">
    <source>
        <dbReference type="Proteomes" id="UP001152747"/>
    </source>
</evidence>
<name>A0A9P1MWP7_9PELO</name>
<organism evidence="4 5">
    <name type="scientific">Caenorhabditis angaria</name>
    <dbReference type="NCBI Taxonomy" id="860376"/>
    <lineage>
        <taxon>Eukaryota</taxon>
        <taxon>Metazoa</taxon>
        <taxon>Ecdysozoa</taxon>
        <taxon>Nematoda</taxon>
        <taxon>Chromadorea</taxon>
        <taxon>Rhabditida</taxon>
        <taxon>Rhabditina</taxon>
        <taxon>Rhabditomorpha</taxon>
        <taxon>Rhabditoidea</taxon>
        <taxon>Rhabditidae</taxon>
        <taxon>Peloderinae</taxon>
        <taxon>Caenorhabditis</taxon>
    </lineage>
</organism>
<dbReference type="CDD" id="cd00037">
    <property type="entry name" value="CLECT"/>
    <property type="match status" value="1"/>
</dbReference>
<dbReference type="AlphaFoldDB" id="A0A9P1MWP7"/>
<gene>
    <name evidence="4" type="ORF">CAMP_LOCUS4320</name>
</gene>